<dbReference type="HOGENOM" id="CLU_172123_0_0_1"/>
<organism evidence="1">
    <name type="scientific">Oryza meridionalis</name>
    <dbReference type="NCBI Taxonomy" id="40149"/>
    <lineage>
        <taxon>Eukaryota</taxon>
        <taxon>Viridiplantae</taxon>
        <taxon>Streptophyta</taxon>
        <taxon>Embryophyta</taxon>
        <taxon>Tracheophyta</taxon>
        <taxon>Spermatophyta</taxon>
        <taxon>Magnoliopsida</taxon>
        <taxon>Liliopsida</taxon>
        <taxon>Poales</taxon>
        <taxon>Poaceae</taxon>
        <taxon>BOP clade</taxon>
        <taxon>Oryzoideae</taxon>
        <taxon>Oryzeae</taxon>
        <taxon>Oryzinae</taxon>
        <taxon>Oryza</taxon>
    </lineage>
</organism>
<accession>A0A0E0CFA5</accession>
<dbReference type="Gramene" id="OMERI02G03800.1">
    <property type="protein sequence ID" value="OMERI02G03800.1"/>
    <property type="gene ID" value="OMERI02G03800"/>
</dbReference>
<proteinExistence type="predicted"/>
<dbReference type="AlphaFoldDB" id="A0A0E0CFA5"/>
<dbReference type="EnsemblPlants" id="OMERI02G03800.1">
    <property type="protein sequence ID" value="OMERI02G03800.1"/>
    <property type="gene ID" value="OMERI02G03800"/>
</dbReference>
<reference evidence="1" key="1">
    <citation type="submission" date="2015-04" db="UniProtKB">
        <authorList>
            <consortium name="EnsemblPlants"/>
        </authorList>
    </citation>
    <scope>IDENTIFICATION</scope>
</reference>
<keyword evidence="2" id="KW-1185">Reference proteome</keyword>
<evidence type="ECO:0000313" key="2">
    <source>
        <dbReference type="Proteomes" id="UP000008021"/>
    </source>
</evidence>
<evidence type="ECO:0000313" key="1">
    <source>
        <dbReference type="EnsemblPlants" id="OMERI02G03800.1"/>
    </source>
</evidence>
<dbReference type="Proteomes" id="UP000008021">
    <property type="component" value="Chromosome 2"/>
</dbReference>
<protein>
    <submittedName>
        <fullName evidence="1">Uncharacterized protein</fullName>
    </submittedName>
</protein>
<sequence>MVIDRWSPRSCSRQYVALASSGRALLDRDWTAWRRDQAIPSGRICATTDTINSIQPTTNATVLQSNRLIVAKKLLVVSRYLQTAGCTRRAVRCAIIEKIGLLGHRVSVVGTL</sequence>
<reference evidence="1" key="2">
    <citation type="submission" date="2018-05" db="EMBL/GenBank/DDBJ databases">
        <title>OmerRS3 (Oryza meridionalis Reference Sequence Version 3).</title>
        <authorList>
            <person name="Zhang J."/>
            <person name="Kudrna D."/>
            <person name="Lee S."/>
            <person name="Talag J."/>
            <person name="Welchert J."/>
            <person name="Wing R.A."/>
        </authorList>
    </citation>
    <scope>NUCLEOTIDE SEQUENCE [LARGE SCALE GENOMIC DNA]</scope>
    <source>
        <strain evidence="1">cv. OR44</strain>
    </source>
</reference>
<name>A0A0E0CFA5_9ORYZ</name>